<keyword evidence="2" id="KW-1185">Reference proteome</keyword>
<accession>A0ACB9SWC1</accession>
<name>A0ACB9SWC1_HOLOL</name>
<evidence type="ECO:0000313" key="2">
    <source>
        <dbReference type="Proteomes" id="UP001056778"/>
    </source>
</evidence>
<dbReference type="Proteomes" id="UP001056778">
    <property type="component" value="Chromosome 6"/>
</dbReference>
<evidence type="ECO:0000313" key="1">
    <source>
        <dbReference type="EMBL" id="KAI4458863.1"/>
    </source>
</evidence>
<proteinExistence type="predicted"/>
<dbReference type="EMBL" id="CM043020">
    <property type="protein sequence ID" value="KAI4458863.1"/>
    <property type="molecule type" value="Genomic_DNA"/>
</dbReference>
<protein>
    <submittedName>
        <fullName evidence="1">Fk506-binding protein 15</fullName>
    </submittedName>
</protein>
<reference evidence="1" key="1">
    <citation type="submission" date="2022-04" db="EMBL/GenBank/DDBJ databases">
        <title>Chromosome-scale genome assembly of Holotrichia oblita Faldermann.</title>
        <authorList>
            <person name="Rongchong L."/>
        </authorList>
    </citation>
    <scope>NUCLEOTIDE SEQUENCE</scope>
    <source>
        <strain evidence="1">81SQS9</strain>
    </source>
</reference>
<organism evidence="1 2">
    <name type="scientific">Holotrichia oblita</name>
    <name type="common">Chafer beetle</name>
    <dbReference type="NCBI Taxonomy" id="644536"/>
    <lineage>
        <taxon>Eukaryota</taxon>
        <taxon>Metazoa</taxon>
        <taxon>Ecdysozoa</taxon>
        <taxon>Arthropoda</taxon>
        <taxon>Hexapoda</taxon>
        <taxon>Insecta</taxon>
        <taxon>Pterygota</taxon>
        <taxon>Neoptera</taxon>
        <taxon>Endopterygota</taxon>
        <taxon>Coleoptera</taxon>
        <taxon>Polyphaga</taxon>
        <taxon>Scarabaeiformia</taxon>
        <taxon>Scarabaeidae</taxon>
        <taxon>Melolonthinae</taxon>
        <taxon>Holotrichia</taxon>
    </lineage>
</organism>
<comment type="caution">
    <text evidence="1">The sequence shown here is derived from an EMBL/GenBank/DDBJ whole genome shotgun (WGS) entry which is preliminary data.</text>
</comment>
<sequence>MFNPINEDDNLFMPQNPSSNLAELFDSNPVSTPGNRDLMYVAPKQPKSVTKSQAKPQSKPKLQTTVLFAKVVFVYKSQHDDTRKLIGKYALALIGDTTGDLEDINNEKWIARFEENCMGEFLDKLKQANVKVTIKKIEVKHVDTTDNIDNSNGDNESLTQTKADILTRMAKMGQPILPGNIKGRNDNDPVPSSPPIITSKKTGNSNVNDNLNANYQSPISPNENLRNVPYFPPEPANQISPYHSVYAADRLPNPTLINTVITSQEFNLFTSENRIQNSEVRMNLNALSHKLDNVLSEISKIREPNTDKLENDYLKSKISDLERNINNLTKQLDEVNNSSKEVELEMIIKDKDRELNSQKCKIVELESSLKNMEDLRSKIVDFESREMELNEKVCYLEEKLNETERDLQACNLTNTELQETNMVLHRNNDELDQKAIALESKLKSLQLNVEQKLKGLADIIKESMNTMYQNLMGQFEEPQQNQIKAILSTNIKQTTFNVIQKFQQYLLSTDNLDKSINNNEAVAK</sequence>
<gene>
    <name evidence="1" type="ORF">MML48_6g00013421</name>
</gene>